<evidence type="ECO:0000256" key="2">
    <source>
        <dbReference type="SAM" id="Phobius"/>
    </source>
</evidence>
<gene>
    <name evidence="3" type="ORF">FSB_LOCUS13205</name>
</gene>
<feature type="region of interest" description="Disordered" evidence="1">
    <location>
        <begin position="1"/>
        <end position="44"/>
    </location>
</feature>
<organism evidence="3">
    <name type="scientific">Fagus sylvatica</name>
    <name type="common">Beechnut</name>
    <dbReference type="NCBI Taxonomy" id="28930"/>
    <lineage>
        <taxon>Eukaryota</taxon>
        <taxon>Viridiplantae</taxon>
        <taxon>Streptophyta</taxon>
        <taxon>Embryophyta</taxon>
        <taxon>Tracheophyta</taxon>
        <taxon>Spermatophyta</taxon>
        <taxon>Magnoliopsida</taxon>
        <taxon>eudicotyledons</taxon>
        <taxon>Gunneridae</taxon>
        <taxon>Pentapetalae</taxon>
        <taxon>rosids</taxon>
        <taxon>fabids</taxon>
        <taxon>Fagales</taxon>
        <taxon>Fagaceae</taxon>
        <taxon>Fagus</taxon>
    </lineage>
</organism>
<reference evidence="3" key="1">
    <citation type="submission" date="2018-02" db="EMBL/GenBank/DDBJ databases">
        <authorList>
            <person name="Cohen D.B."/>
            <person name="Kent A.D."/>
        </authorList>
    </citation>
    <scope>NUCLEOTIDE SEQUENCE</scope>
</reference>
<protein>
    <recommendedName>
        <fullName evidence="4">Transmembrane protein</fullName>
    </recommendedName>
</protein>
<keyword evidence="2" id="KW-1133">Transmembrane helix</keyword>
<evidence type="ECO:0008006" key="4">
    <source>
        <dbReference type="Google" id="ProtNLM"/>
    </source>
</evidence>
<dbReference type="AlphaFoldDB" id="A0A2N9FDP5"/>
<evidence type="ECO:0000256" key="1">
    <source>
        <dbReference type="SAM" id="MobiDB-lite"/>
    </source>
</evidence>
<feature type="transmembrane region" description="Helical" evidence="2">
    <location>
        <begin position="106"/>
        <end position="125"/>
    </location>
</feature>
<name>A0A2N9FDP5_FAGSY</name>
<evidence type="ECO:0000313" key="3">
    <source>
        <dbReference type="EMBL" id="SPC85323.1"/>
    </source>
</evidence>
<keyword evidence="2" id="KW-0812">Transmembrane</keyword>
<feature type="transmembrane region" description="Helical" evidence="2">
    <location>
        <begin position="132"/>
        <end position="157"/>
    </location>
</feature>
<keyword evidence="2" id="KW-0472">Membrane</keyword>
<sequence>MFGTRHPEPSQPPRATPATPIRSGQVAPGRFVQGPLRDPTRGPGFGRSLRCVFRSTGSAEGGGGGDEDLWVWDSRKQNEDCGFGVLFPAGNGLFCGGSRLWVSVPMGHGLLFGALFQGICGFDCIPKNAFMVGLWVCCDGGFVGFLMVVCGGLRWWVCCF</sequence>
<dbReference type="EMBL" id="OIVN01000774">
    <property type="protein sequence ID" value="SPC85323.1"/>
    <property type="molecule type" value="Genomic_DNA"/>
</dbReference>
<proteinExistence type="predicted"/>
<accession>A0A2N9FDP5</accession>